<keyword evidence="3" id="KW-0677">Repeat</keyword>
<evidence type="ECO:0000256" key="12">
    <source>
        <dbReference type="SAM" id="MobiDB-lite"/>
    </source>
</evidence>
<dbReference type="Xenbase" id="XB-GENE-1013632">
    <property type="gene designation" value="ikzf2"/>
</dbReference>
<evidence type="ECO:0000256" key="2">
    <source>
        <dbReference type="ARBA" id="ARBA00022723"/>
    </source>
</evidence>
<dbReference type="SUPFAM" id="SSF57667">
    <property type="entry name" value="beta-beta-alpha zinc fingers"/>
    <property type="match status" value="3"/>
</dbReference>
<dbReference type="InterPro" id="IPR050589">
    <property type="entry name" value="Ikaros_C2H2-ZF"/>
</dbReference>
<keyword evidence="5" id="KW-0862">Zinc</keyword>
<keyword evidence="9" id="KW-0539">Nucleus</keyword>
<feature type="compositionally biased region" description="Acidic residues" evidence="12">
    <location>
        <begin position="74"/>
        <end position="84"/>
    </location>
</feature>
<keyword evidence="14" id="KW-1185">Reference proteome</keyword>
<dbReference type="AlphaFoldDB" id="A0A8J0SY13"/>
<dbReference type="PROSITE" id="PS00028">
    <property type="entry name" value="ZINC_FINGER_C2H2_1"/>
    <property type="match status" value="4"/>
</dbReference>
<keyword evidence="2" id="KW-0479">Metal-binding</keyword>
<dbReference type="Gene3D" id="3.30.160.60">
    <property type="entry name" value="Classic Zinc Finger"/>
    <property type="match status" value="4"/>
</dbReference>
<dbReference type="InterPro" id="IPR036236">
    <property type="entry name" value="Znf_C2H2_sf"/>
</dbReference>
<keyword evidence="8" id="KW-0804">Transcription</keyword>
<feature type="compositionally biased region" description="Basic and acidic residues" evidence="12">
    <location>
        <begin position="334"/>
        <end position="344"/>
    </location>
</feature>
<organism evidence="14 15">
    <name type="scientific">Xenopus tropicalis</name>
    <name type="common">Western clawed frog</name>
    <name type="synonym">Silurana tropicalis</name>
    <dbReference type="NCBI Taxonomy" id="8364"/>
    <lineage>
        <taxon>Eukaryota</taxon>
        <taxon>Metazoa</taxon>
        <taxon>Chordata</taxon>
        <taxon>Craniata</taxon>
        <taxon>Vertebrata</taxon>
        <taxon>Euteleostomi</taxon>
        <taxon>Amphibia</taxon>
        <taxon>Batrachia</taxon>
        <taxon>Anura</taxon>
        <taxon>Pipoidea</taxon>
        <taxon>Pipidae</taxon>
        <taxon>Xenopodinae</taxon>
        <taxon>Xenopus</taxon>
        <taxon>Silurana</taxon>
    </lineage>
</organism>
<evidence type="ECO:0000259" key="13">
    <source>
        <dbReference type="PROSITE" id="PS50157"/>
    </source>
</evidence>
<dbReference type="Pfam" id="PF00096">
    <property type="entry name" value="zf-C2H2"/>
    <property type="match status" value="3"/>
</dbReference>
<dbReference type="OrthoDB" id="654211at2759"/>
<dbReference type="GO" id="GO:0005634">
    <property type="term" value="C:nucleus"/>
    <property type="evidence" value="ECO:0007669"/>
    <property type="project" value="UniProtKB-SubCell"/>
</dbReference>
<evidence type="ECO:0000256" key="3">
    <source>
        <dbReference type="ARBA" id="ARBA00022737"/>
    </source>
</evidence>
<feature type="domain" description="C2H2-type" evidence="13">
    <location>
        <begin position="170"/>
        <end position="198"/>
    </location>
</feature>
<dbReference type="FunFam" id="3.30.160.60:FF:000372">
    <property type="entry name" value="IKAROS family zinc finger 4"/>
    <property type="match status" value="1"/>
</dbReference>
<name>A0A8J0SY13_XENTR</name>
<evidence type="ECO:0000256" key="10">
    <source>
        <dbReference type="ARBA" id="ARBA00038390"/>
    </source>
</evidence>
<feature type="compositionally biased region" description="Polar residues" evidence="12">
    <location>
        <begin position="30"/>
        <end position="50"/>
    </location>
</feature>
<reference evidence="15" key="1">
    <citation type="submission" date="2025-08" db="UniProtKB">
        <authorList>
            <consortium name="RefSeq"/>
        </authorList>
    </citation>
    <scope>IDENTIFICATION</scope>
    <source>
        <strain evidence="15">Nigerian</strain>
        <tissue evidence="15">Liver and blood</tissue>
    </source>
</reference>
<keyword evidence="4 11" id="KW-0863">Zinc-finger</keyword>
<keyword evidence="7" id="KW-0238">DNA-binding</keyword>
<evidence type="ECO:0000256" key="6">
    <source>
        <dbReference type="ARBA" id="ARBA00023015"/>
    </source>
</evidence>
<dbReference type="GO" id="GO:0003677">
    <property type="term" value="F:DNA binding"/>
    <property type="evidence" value="ECO:0007669"/>
    <property type="project" value="UniProtKB-KW"/>
</dbReference>
<sequence>MESERSDGYVTSDNEIVPETEHSNMAIDLTSCTPNGQHSSPTHMASTNSVKMEMQSDDEGEGKPLRRDTPLQLQDDESGLEEPLIDANGMSDSRSSQDMPLDGGIRLPNGERPFHCNQCGASFTQKGNLLRHIKLHSGEKPFKCPFCSYACRRRDALTGHLRTHSVGKPHKCNYCGRSYKQRSSLEEHKERCHNYLQNVGMEAGQGIVHHASPMDECKNPETMMENNMSLIPFERPAVIERLASNMGKRKSSTPQKFVGEKLMRFGYPDLHFEMAYEKEAEIMQSQMMDQAINNAITYLGADALRPLIHHSAAAMPDVPPIVSSLYSQVYHPARVERPTSRETSDSNDNNMDGPISLIRPKNHPQEREASPSNSCLDTTDSESSHEDRQSYQGNHALNSKRKQSPVYPKEDGKALDATKSSLGSSKDVYRVFNSEGEQIRAFKCEHCRVLFLDHVMYTIHMGCHGYRDPLECNICGHRSQDRYEFSSHIVRGEHPFQ</sequence>
<dbReference type="PANTHER" id="PTHR24404">
    <property type="entry name" value="ZINC FINGER PROTEIN"/>
    <property type="match status" value="1"/>
</dbReference>
<evidence type="ECO:0000256" key="1">
    <source>
        <dbReference type="ARBA" id="ARBA00004123"/>
    </source>
</evidence>
<dbReference type="Proteomes" id="UP000008143">
    <property type="component" value="Chromosome 9"/>
</dbReference>
<evidence type="ECO:0000256" key="4">
    <source>
        <dbReference type="ARBA" id="ARBA00022771"/>
    </source>
</evidence>
<protein>
    <submittedName>
        <fullName evidence="15">Zinc finger protein Helios isoform X6</fullName>
    </submittedName>
</protein>
<feature type="domain" description="C2H2-type" evidence="13">
    <location>
        <begin position="114"/>
        <end position="141"/>
    </location>
</feature>
<dbReference type="AGR" id="Xenbase:XB-GENE-1013632"/>
<evidence type="ECO:0000256" key="8">
    <source>
        <dbReference type="ARBA" id="ARBA00023163"/>
    </source>
</evidence>
<evidence type="ECO:0000313" key="15">
    <source>
        <dbReference type="RefSeq" id="XP_012825499.1"/>
    </source>
</evidence>
<evidence type="ECO:0000313" key="16">
    <source>
        <dbReference type="Xenbase" id="XB-GENE-1013632"/>
    </source>
</evidence>
<accession>A0A8J0SY13</accession>
<dbReference type="FunFam" id="3.30.160.60:FF:000073">
    <property type="entry name" value="IKAROS family zinc finger 1"/>
    <property type="match status" value="1"/>
</dbReference>
<feature type="region of interest" description="Disordered" evidence="12">
    <location>
        <begin position="1"/>
        <end position="98"/>
    </location>
</feature>
<dbReference type="GO" id="GO:0042802">
    <property type="term" value="F:identical protein binding"/>
    <property type="evidence" value="ECO:0007669"/>
    <property type="project" value="UniProtKB-ARBA"/>
</dbReference>
<dbReference type="PANTHER" id="PTHR24404:SF33">
    <property type="entry name" value="ZINC FINGER PROTEIN HELIOS"/>
    <property type="match status" value="1"/>
</dbReference>
<dbReference type="RefSeq" id="XP_012825499.1">
    <property type="nucleotide sequence ID" value="XM_012970045.3"/>
</dbReference>
<dbReference type="CTD" id="22807"/>
<keyword evidence="6" id="KW-0805">Transcription regulation</keyword>
<evidence type="ECO:0000313" key="14">
    <source>
        <dbReference type="Proteomes" id="UP000008143"/>
    </source>
</evidence>
<dbReference type="SMART" id="SM00355">
    <property type="entry name" value="ZnF_C2H2"/>
    <property type="match status" value="5"/>
</dbReference>
<dbReference type="GeneID" id="100144703"/>
<feature type="region of interest" description="Disordered" evidence="12">
    <location>
        <begin position="334"/>
        <end position="419"/>
    </location>
</feature>
<proteinExistence type="inferred from homology"/>
<evidence type="ECO:0000256" key="5">
    <source>
        <dbReference type="ARBA" id="ARBA00022833"/>
    </source>
</evidence>
<dbReference type="FunFam" id="3.30.160.60:FF:000124">
    <property type="entry name" value="IKAROS family zinc finger 4"/>
    <property type="match status" value="1"/>
</dbReference>
<feature type="domain" description="C2H2-type" evidence="13">
    <location>
        <begin position="142"/>
        <end position="169"/>
    </location>
</feature>
<evidence type="ECO:0000256" key="9">
    <source>
        <dbReference type="ARBA" id="ARBA00023242"/>
    </source>
</evidence>
<dbReference type="FunFam" id="3.30.160.60:FF:000525">
    <property type="entry name" value="IKAROS family zinc finger 1"/>
    <property type="match status" value="1"/>
</dbReference>
<comment type="similarity">
    <text evidence="10">Belongs to the Ikaros C2H2-type zinc-finger protein family.</text>
</comment>
<gene>
    <name evidence="15 16" type="primary">ikzf2</name>
    <name evidence="15" type="synonym">helios</name>
    <name evidence="15" type="synonym">znf1a2</name>
    <name evidence="15" type="synonym">znfn1a1</name>
    <name evidence="15" type="synonym">znfn1a2</name>
</gene>
<evidence type="ECO:0000256" key="11">
    <source>
        <dbReference type="PROSITE-ProRule" id="PRU00042"/>
    </source>
</evidence>
<comment type="subcellular location">
    <subcellularLocation>
        <location evidence="1">Nucleus</location>
    </subcellularLocation>
</comment>
<evidence type="ECO:0000256" key="7">
    <source>
        <dbReference type="ARBA" id="ARBA00023125"/>
    </source>
</evidence>
<dbReference type="PROSITE" id="PS50157">
    <property type="entry name" value="ZINC_FINGER_C2H2_2"/>
    <property type="match status" value="3"/>
</dbReference>
<dbReference type="GO" id="GO:0008270">
    <property type="term" value="F:zinc ion binding"/>
    <property type="evidence" value="ECO:0007669"/>
    <property type="project" value="UniProtKB-KW"/>
</dbReference>
<dbReference type="InterPro" id="IPR013087">
    <property type="entry name" value="Znf_C2H2_type"/>
</dbReference>